<proteinExistence type="predicted"/>
<evidence type="ECO:0008006" key="4">
    <source>
        <dbReference type="Google" id="ProtNLM"/>
    </source>
</evidence>
<sequence>MTKMFRLVMLTLALAAPGMAQGAAVTQMESFYDCILPPTLAVYHDAIVASGHVARDVSFYQNKKPGASFNEGSWLYALYAKKNLSRCKLPTDPEDAKKSLSIAKAAGAIIDGYISFTWSPTRFRLAKEWPNIKSGYDKIRTTIGNEYYKISVPKGVINTDGKYDAMIHMRMAQMQ</sequence>
<gene>
    <name evidence="2" type="ORF">A4H96_04260</name>
</gene>
<protein>
    <recommendedName>
        <fullName evidence="4">Lipoprotein</fullName>
    </recommendedName>
</protein>
<dbReference type="RefSeq" id="WP_064218440.1">
    <property type="nucleotide sequence ID" value="NZ_LVXZ01000042.1"/>
</dbReference>
<evidence type="ECO:0000256" key="1">
    <source>
        <dbReference type="SAM" id="SignalP"/>
    </source>
</evidence>
<dbReference type="AlphaFoldDB" id="A0A179BKG5"/>
<feature type="signal peptide" evidence="1">
    <location>
        <begin position="1"/>
        <end position="22"/>
    </location>
</feature>
<reference evidence="2 3" key="1">
    <citation type="submission" date="2016-04" db="EMBL/GenBank/DDBJ databases">
        <title>Acidithiobacillus ferrooxidans genome sequencing and assembly.</title>
        <authorList>
            <person name="Zhou Z."/>
        </authorList>
    </citation>
    <scope>NUCLEOTIDE SEQUENCE [LARGE SCALE GENOMIC DNA]</scope>
    <source>
        <strain evidence="2 3">BY0502</strain>
    </source>
</reference>
<evidence type="ECO:0000313" key="2">
    <source>
        <dbReference type="EMBL" id="OAP92247.1"/>
    </source>
</evidence>
<name>A0A179BKG5_ACIFR</name>
<dbReference type="OrthoDB" id="5297524at2"/>
<keyword evidence="3" id="KW-1185">Reference proteome</keyword>
<accession>A0A179BKG5</accession>
<keyword evidence="1" id="KW-0732">Signal</keyword>
<dbReference type="Proteomes" id="UP000078302">
    <property type="component" value="Unassembled WGS sequence"/>
</dbReference>
<evidence type="ECO:0000313" key="3">
    <source>
        <dbReference type="Proteomes" id="UP000078302"/>
    </source>
</evidence>
<comment type="caution">
    <text evidence="2">The sequence shown here is derived from an EMBL/GenBank/DDBJ whole genome shotgun (WGS) entry which is preliminary data.</text>
</comment>
<organism evidence="2 3">
    <name type="scientific">Acidithiobacillus ferrooxidans</name>
    <name type="common">Thiobacillus ferrooxidans</name>
    <dbReference type="NCBI Taxonomy" id="920"/>
    <lineage>
        <taxon>Bacteria</taxon>
        <taxon>Pseudomonadati</taxon>
        <taxon>Pseudomonadota</taxon>
        <taxon>Acidithiobacillia</taxon>
        <taxon>Acidithiobacillales</taxon>
        <taxon>Acidithiobacillaceae</taxon>
        <taxon>Acidithiobacillus</taxon>
    </lineage>
</organism>
<feature type="chain" id="PRO_5008099466" description="Lipoprotein" evidence="1">
    <location>
        <begin position="23"/>
        <end position="175"/>
    </location>
</feature>
<dbReference type="EMBL" id="LVXZ01000042">
    <property type="protein sequence ID" value="OAP92247.1"/>
    <property type="molecule type" value="Genomic_DNA"/>
</dbReference>